<keyword evidence="2" id="KW-1185">Reference proteome</keyword>
<protein>
    <recommendedName>
        <fullName evidence="3">ATP-grasp domain-containing protein</fullName>
    </recommendedName>
</protein>
<name>A0A160PSC5_9CORY</name>
<evidence type="ECO:0008006" key="3">
    <source>
        <dbReference type="Google" id="ProtNLM"/>
    </source>
</evidence>
<dbReference type="Proteomes" id="UP000218244">
    <property type="component" value="Chromosome"/>
</dbReference>
<dbReference type="RefSeq" id="WP_096456269.1">
    <property type="nucleotide sequence ID" value="NZ_AP017369.1"/>
</dbReference>
<reference evidence="1 2" key="1">
    <citation type="submission" date="2016-02" db="EMBL/GenBank/DDBJ databases">
        <title>Corynebacterium glutamicum N24 whole genome sequencing project.</title>
        <authorList>
            <person name="Matsutani M."/>
            <person name="Nangtapong N."/>
            <person name="Yakushi T."/>
            <person name="Matsushita K."/>
        </authorList>
    </citation>
    <scope>NUCLEOTIDE SEQUENCE [LARGE SCALE GENOMIC DNA]</scope>
    <source>
        <strain evidence="1 2">N24</strain>
    </source>
</reference>
<proteinExistence type="predicted"/>
<evidence type="ECO:0000313" key="1">
    <source>
        <dbReference type="EMBL" id="BAU96053.1"/>
    </source>
</evidence>
<organism evidence="1 2">
    <name type="scientific">Corynebacterium suranareeae</name>
    <dbReference type="NCBI Taxonomy" id="2506452"/>
    <lineage>
        <taxon>Bacteria</taxon>
        <taxon>Bacillati</taxon>
        <taxon>Actinomycetota</taxon>
        <taxon>Actinomycetes</taxon>
        <taxon>Mycobacteriales</taxon>
        <taxon>Corynebacteriaceae</taxon>
        <taxon>Corynebacterium</taxon>
    </lineage>
</organism>
<gene>
    <name evidence="1" type="ORF">N24_1791</name>
</gene>
<dbReference type="KEGG" id="csur:N24_1791"/>
<sequence length="412" mass="45504">MTISTQPRTIVSVTVRALHHCAVTDMYVFAQIMGDPDLKTSLELAEHAADLLYDNRTGLQPDYENTVEDLFKLHAAVVAVGAENVVINKNNSQVLALSPKATGPDNIVDLHALLSLPDVHVFHVGGVSTNRNGVLFPRDTTHCYPTNSAIRAGLRRAFRQLTVKEDDAHTAEAHVIRLLKTMTNQPGDPFLLKVLEDKHPLLEVTLNDDGSQLLCTNDYFEFFDDWLMSTLSHRSTVTILVQEKITMHSEYRCFTKNGKVITSAANIDHHTPLNVNLDTAPGCPDLRIQARRTSGGEILPITADAMRVVLALHDFANTVARAVYDNPSKDSPFDPPLDDYLCLDVAWDADNNLPVVVEVNPVAMSGLFATDVYRTGYLVDFIRHYTSNPDNRLTSVFAQGGFSRAVSNSSQL</sequence>
<dbReference type="EMBL" id="AP017369">
    <property type="protein sequence ID" value="BAU96053.1"/>
    <property type="molecule type" value="Genomic_DNA"/>
</dbReference>
<accession>A0A160PSC5</accession>
<dbReference type="AlphaFoldDB" id="A0A160PSC5"/>
<evidence type="ECO:0000313" key="2">
    <source>
        <dbReference type="Proteomes" id="UP000218244"/>
    </source>
</evidence>